<dbReference type="Proteomes" id="UP000321083">
    <property type="component" value="Unassembled WGS sequence"/>
</dbReference>
<comment type="caution">
    <text evidence="2">The sequence shown here is derived from an EMBL/GenBank/DDBJ whole genome shotgun (WGS) entry which is preliminary data.</text>
</comment>
<protein>
    <submittedName>
        <fullName evidence="2">Uncharacterized protein</fullName>
    </submittedName>
</protein>
<feature type="non-terminal residue" evidence="2">
    <location>
        <position position="400"/>
    </location>
</feature>
<feature type="transmembrane region" description="Helical" evidence="1">
    <location>
        <begin position="369"/>
        <end position="389"/>
    </location>
</feature>
<accession>A0A5C6M5T4</accession>
<name>A0A5C6M5T4_9PLAN</name>
<dbReference type="EMBL" id="SRHE01000706">
    <property type="protein sequence ID" value="TWW08361.1"/>
    <property type="molecule type" value="Genomic_DNA"/>
</dbReference>
<reference evidence="2 3" key="2">
    <citation type="submission" date="2019-08" db="EMBL/GenBank/DDBJ databases">
        <authorList>
            <person name="Henke P."/>
        </authorList>
    </citation>
    <scope>NUCLEOTIDE SEQUENCE [LARGE SCALE GENOMIC DNA]</scope>
    <source>
        <strain evidence="2">Phe10_nw2017</strain>
    </source>
</reference>
<feature type="transmembrane region" description="Helical" evidence="1">
    <location>
        <begin position="227"/>
        <end position="247"/>
    </location>
</feature>
<evidence type="ECO:0000256" key="1">
    <source>
        <dbReference type="SAM" id="Phobius"/>
    </source>
</evidence>
<dbReference type="AlphaFoldDB" id="A0A5C6M5T4"/>
<keyword evidence="3" id="KW-1185">Reference proteome</keyword>
<proteinExistence type="predicted"/>
<keyword evidence="1" id="KW-0472">Membrane</keyword>
<gene>
    <name evidence="2" type="ORF">E3A20_25110</name>
</gene>
<keyword evidence="1" id="KW-0812">Transmembrane</keyword>
<sequence length="400" mass="43736">MWRELLLLSVLGVLSLLPLLPVLTAPLDFIPVMRGGSATVPLFNAWTILWNVKGIERGFQGWWDAPIFFPERQCFAFSEPMPLTACLQPLVRIFGSVALAYNCWLVGNLFLNGVTACWLLRRCGCSCGPAAAAGCAMTLHPLLLTQLEVLQLTCLWPSLWLLSTLLRIATAAADPAAGYGHCARLVSEAALAVICLPATCVHHALFFGLLLLFAGWALVPWRSFLRWLLLVCGVAVLALPPAAMMLLPVQQVLRERGFERREETVAVLSAVPSDYLRAPEQSLASVMPQHVGRPWNLGAGWLRTVLATAGVMLVFGNAGLPLMRRLVLSLSLLLLAAALLSLGVNLQLGPWKIWAVLCDWLPGMAQVRSAFRFAFFVQVAIILLAGIGLDRLQICFLRRA</sequence>
<feature type="transmembrane region" description="Helical" evidence="1">
    <location>
        <begin position="327"/>
        <end position="349"/>
    </location>
</feature>
<evidence type="ECO:0000313" key="2">
    <source>
        <dbReference type="EMBL" id="TWW08361.1"/>
    </source>
</evidence>
<reference evidence="2 3" key="1">
    <citation type="submission" date="2019-08" db="EMBL/GenBank/DDBJ databases">
        <title>100 year-old enigma solved: identification of Planctomyces bekefii, the type genus and species of the phylum Planctomycetes.</title>
        <authorList>
            <person name="Svetlana D.N."/>
            <person name="Overmann J."/>
        </authorList>
    </citation>
    <scope>NUCLEOTIDE SEQUENCE [LARGE SCALE GENOMIC DNA]</scope>
    <source>
        <strain evidence="2">Phe10_nw2017</strain>
    </source>
</reference>
<organism evidence="2 3">
    <name type="scientific">Planctomyces bekefii</name>
    <dbReference type="NCBI Taxonomy" id="1653850"/>
    <lineage>
        <taxon>Bacteria</taxon>
        <taxon>Pseudomonadati</taxon>
        <taxon>Planctomycetota</taxon>
        <taxon>Planctomycetia</taxon>
        <taxon>Planctomycetales</taxon>
        <taxon>Planctomycetaceae</taxon>
        <taxon>Planctomyces</taxon>
    </lineage>
</organism>
<evidence type="ECO:0000313" key="3">
    <source>
        <dbReference type="Proteomes" id="UP000321083"/>
    </source>
</evidence>
<keyword evidence="1" id="KW-1133">Transmembrane helix</keyword>
<feature type="transmembrane region" description="Helical" evidence="1">
    <location>
        <begin position="201"/>
        <end position="220"/>
    </location>
</feature>
<feature type="transmembrane region" description="Helical" evidence="1">
    <location>
        <begin position="301"/>
        <end position="320"/>
    </location>
</feature>